<evidence type="ECO:0000313" key="1">
    <source>
        <dbReference type="EMBL" id="CAD0322077.1"/>
    </source>
</evidence>
<protein>
    <submittedName>
        <fullName evidence="1">Uncharacterized protein</fullName>
    </submittedName>
</protein>
<dbReference type="EMBL" id="LR828253">
    <property type="protein sequence ID" value="CAD0322085.1"/>
    <property type="molecule type" value="Genomic_DNA"/>
</dbReference>
<name>A0A6V7CUF4_9XANT</name>
<dbReference type="AlphaFoldDB" id="A0A6V7CUF4"/>
<proteinExistence type="predicted"/>
<gene>
    <name evidence="1" type="ORF">CFBP8129_16730</name>
</gene>
<sequence length="90" mass="10362">MEKSLNNSENLDRLEKFVAYWRESLENAVERRDYFAKASERGFTIKDESGNDIIEERVKDEDVAVRSYQRGLVVAESALLRAQQGGTTFD</sequence>
<reference evidence="1" key="1">
    <citation type="submission" date="2020-07" db="EMBL/GenBank/DDBJ databases">
        <authorList>
            <person name="Pothier F. J."/>
        </authorList>
    </citation>
    <scope>NUCLEOTIDE SEQUENCE</scope>
    <source>
        <strain evidence="1">CFBP 8129</strain>
    </source>
</reference>
<accession>A0A6V7CUF4</accession>
<dbReference type="EMBL" id="LR828253">
    <property type="protein sequence ID" value="CAD0322077.1"/>
    <property type="molecule type" value="Genomic_DNA"/>
</dbReference>
<organism evidence="1">
    <name type="scientific">Xanthomonas hortorum pv. gardneri</name>
    <dbReference type="NCBI Taxonomy" id="2754056"/>
    <lineage>
        <taxon>Bacteria</taxon>
        <taxon>Pseudomonadati</taxon>
        <taxon>Pseudomonadota</taxon>
        <taxon>Gammaproteobacteria</taxon>
        <taxon>Lysobacterales</taxon>
        <taxon>Lysobacteraceae</taxon>
        <taxon>Xanthomonas</taxon>
    </lineage>
</organism>
<dbReference type="RefSeq" id="WP_006450499.1">
    <property type="nucleotide sequence ID" value="NZ_CP018728.1"/>
</dbReference>